<dbReference type="InterPro" id="IPR009030">
    <property type="entry name" value="Growth_fac_rcpt_cys_sf"/>
</dbReference>
<gene>
    <name evidence="14 15" type="primary">LOC100497309</name>
</gene>
<keyword evidence="2 9" id="KW-0245">EGF-like domain</keyword>
<evidence type="ECO:0000259" key="12">
    <source>
        <dbReference type="PROSITE" id="PS51233"/>
    </source>
</evidence>
<evidence type="ECO:0000313" key="14">
    <source>
        <dbReference type="RefSeq" id="XP_017949619.1"/>
    </source>
</evidence>
<dbReference type="GO" id="GO:0005509">
    <property type="term" value="F:calcium ion binding"/>
    <property type="evidence" value="ECO:0007669"/>
    <property type="project" value="InterPro"/>
</dbReference>
<dbReference type="PROSITE" id="PS50026">
    <property type="entry name" value="EGF_3"/>
    <property type="match status" value="2"/>
</dbReference>
<keyword evidence="6 10" id="KW-1133">Transmembrane helix</keyword>
<dbReference type="Xenbase" id="XB-GENE-29083635">
    <property type="gene designation" value="LOC100497309"/>
</dbReference>
<dbReference type="OMA" id="TCQYDSI"/>
<dbReference type="AGR" id="Xenbase:XB-GENE-29083635"/>
<dbReference type="SMART" id="SM00179">
    <property type="entry name" value="EGF_CA"/>
    <property type="match status" value="3"/>
</dbReference>
<dbReference type="PROSITE" id="PS51233">
    <property type="entry name" value="VWFD"/>
    <property type="match status" value="1"/>
</dbReference>
<dbReference type="Proteomes" id="UP000008143">
    <property type="component" value="Chromosome 5"/>
</dbReference>
<dbReference type="SMART" id="SM00181">
    <property type="entry name" value="EGF"/>
    <property type="match status" value="5"/>
</dbReference>
<feature type="domain" description="VWFD" evidence="12">
    <location>
        <begin position="1"/>
        <end position="103"/>
    </location>
</feature>
<evidence type="ECO:0000313" key="13">
    <source>
        <dbReference type="Proteomes" id="UP000008143"/>
    </source>
</evidence>
<comment type="caution">
    <text evidence="9">Lacks conserved residue(s) required for the propagation of feature annotation.</text>
</comment>
<dbReference type="RefSeq" id="XP_017949619.1">
    <property type="nucleotide sequence ID" value="XM_018094130.2"/>
</dbReference>
<dbReference type="InterPro" id="IPR000152">
    <property type="entry name" value="EGF-type_Asp/Asn_hydroxyl_site"/>
</dbReference>
<accession>A0A8J0STY8</accession>
<dbReference type="InterPro" id="IPR001846">
    <property type="entry name" value="VWF_type-D"/>
</dbReference>
<dbReference type="InterPro" id="IPR018097">
    <property type="entry name" value="EGF_Ca-bd_CS"/>
</dbReference>
<evidence type="ECO:0000256" key="8">
    <source>
        <dbReference type="ARBA" id="ARBA00023157"/>
    </source>
</evidence>
<evidence type="ECO:0000256" key="7">
    <source>
        <dbReference type="ARBA" id="ARBA00023136"/>
    </source>
</evidence>
<keyword evidence="13" id="KW-1185">Reference proteome</keyword>
<comment type="subcellular location">
    <subcellularLocation>
        <location evidence="1">Membrane</location>
    </subcellularLocation>
</comment>
<feature type="transmembrane region" description="Helical" evidence="10">
    <location>
        <begin position="592"/>
        <end position="616"/>
    </location>
</feature>
<evidence type="ECO:0000313" key="15">
    <source>
        <dbReference type="Xenbase" id="XB-GENE-29083635"/>
    </source>
</evidence>
<dbReference type="KEGG" id="xtr:100497309"/>
<dbReference type="Pfam" id="PF07645">
    <property type="entry name" value="EGF_CA"/>
    <property type="match status" value="2"/>
</dbReference>
<dbReference type="AlphaFoldDB" id="A0A8J0STY8"/>
<evidence type="ECO:0000259" key="11">
    <source>
        <dbReference type="PROSITE" id="PS50026"/>
    </source>
</evidence>
<dbReference type="InterPro" id="IPR056619">
    <property type="entry name" value="C8-3_MUC4"/>
</dbReference>
<dbReference type="FunFam" id="2.10.25.10:FF:000038">
    <property type="entry name" value="Fibrillin 2"/>
    <property type="match status" value="1"/>
</dbReference>
<keyword evidence="5" id="KW-0677">Repeat</keyword>
<protein>
    <submittedName>
        <fullName evidence="14">Mucin-like protein</fullName>
    </submittedName>
</protein>
<dbReference type="InterPro" id="IPR049883">
    <property type="entry name" value="NOTCH1_EGF-like"/>
</dbReference>
<evidence type="ECO:0000256" key="9">
    <source>
        <dbReference type="PROSITE-ProRule" id="PRU00076"/>
    </source>
</evidence>
<evidence type="ECO:0000256" key="5">
    <source>
        <dbReference type="ARBA" id="ARBA00022737"/>
    </source>
</evidence>
<evidence type="ECO:0000256" key="2">
    <source>
        <dbReference type="ARBA" id="ARBA00022536"/>
    </source>
</evidence>
<dbReference type="GeneID" id="100497309"/>
<keyword evidence="4" id="KW-0732">Signal</keyword>
<dbReference type="OrthoDB" id="9890810at2759"/>
<proteinExistence type="predicted"/>
<evidence type="ECO:0000256" key="10">
    <source>
        <dbReference type="SAM" id="Phobius"/>
    </source>
</evidence>
<dbReference type="PROSITE" id="PS00022">
    <property type="entry name" value="EGF_1"/>
    <property type="match status" value="1"/>
</dbReference>
<feature type="domain" description="EGF-like" evidence="11">
    <location>
        <begin position="391"/>
        <end position="430"/>
    </location>
</feature>
<dbReference type="PANTHER" id="PTHR13802:SF52">
    <property type="entry name" value="MUCIN-4"/>
    <property type="match status" value="1"/>
</dbReference>
<dbReference type="InterPro" id="IPR051495">
    <property type="entry name" value="Epithelial_Barrier/Signaling"/>
</dbReference>
<evidence type="ECO:0000256" key="6">
    <source>
        <dbReference type="ARBA" id="ARBA00022989"/>
    </source>
</evidence>
<dbReference type="Pfam" id="PF23263">
    <property type="entry name" value="C8-3_MUC4"/>
    <property type="match status" value="1"/>
</dbReference>
<dbReference type="InterPro" id="IPR001881">
    <property type="entry name" value="EGF-like_Ca-bd_dom"/>
</dbReference>
<dbReference type="GO" id="GO:0016020">
    <property type="term" value="C:membrane"/>
    <property type="evidence" value="ECO:0007669"/>
    <property type="project" value="UniProtKB-SubCell"/>
</dbReference>
<dbReference type="PROSITE" id="PS01187">
    <property type="entry name" value="EGF_CA"/>
    <property type="match status" value="2"/>
</dbReference>
<keyword evidence="8" id="KW-1015">Disulfide bond</keyword>
<dbReference type="SUPFAM" id="SSF57184">
    <property type="entry name" value="Growth factor receptor domain"/>
    <property type="match status" value="1"/>
</dbReference>
<dbReference type="PROSITE" id="PS01186">
    <property type="entry name" value="EGF_2"/>
    <property type="match status" value="2"/>
</dbReference>
<keyword evidence="7 10" id="KW-0472">Membrane</keyword>
<evidence type="ECO:0000256" key="4">
    <source>
        <dbReference type="ARBA" id="ARBA00022729"/>
    </source>
</evidence>
<name>A0A8J0STY8_XENTR</name>
<evidence type="ECO:0000256" key="1">
    <source>
        <dbReference type="ARBA" id="ARBA00004370"/>
    </source>
</evidence>
<dbReference type="Pfam" id="PF00008">
    <property type="entry name" value="EGF"/>
    <property type="match status" value="1"/>
</dbReference>
<evidence type="ECO:0000256" key="3">
    <source>
        <dbReference type="ARBA" id="ARBA00022692"/>
    </source>
</evidence>
<dbReference type="Gene3D" id="2.10.25.10">
    <property type="entry name" value="Laminin"/>
    <property type="match status" value="4"/>
</dbReference>
<feature type="domain" description="EGF-like" evidence="11">
    <location>
        <begin position="349"/>
        <end position="390"/>
    </location>
</feature>
<dbReference type="CDD" id="cd00054">
    <property type="entry name" value="EGF_CA"/>
    <property type="match status" value="3"/>
</dbReference>
<dbReference type="PANTHER" id="PTHR13802">
    <property type="entry name" value="MUCIN 4-RELATED"/>
    <property type="match status" value="1"/>
</dbReference>
<reference evidence="14" key="1">
    <citation type="submission" date="2025-08" db="UniProtKB">
        <authorList>
            <consortium name="RefSeq"/>
        </authorList>
    </citation>
    <scope>IDENTIFICATION</scope>
    <source>
        <strain evidence="14">Nigerian</strain>
        <tissue evidence="14">Liver and blood</tissue>
    </source>
</reference>
<keyword evidence="3 10" id="KW-0812">Transmembrane</keyword>
<sequence>MYINQNKLVLFKLEESKIAILYSCGLQVSVSVSDGAILGAIVQLPQSFLYRTLGLLGLWSGTKSNDFIQSNGNTLFFNSGDVPTEEDLYNFGLSWIVPTPESLFVSKPMVDVWKSFRPMFTSTLMTSVSQSVISSANGTCAGIVQCIHDLLLTNNTVFGLQTRNDFNEFHQLVSLFGNGAPMLVGPPILQLRVNVTYKVWFKATDSNNDTLTYSIVKPVPLGASITLDGQFIWTIRNVNPEVLRIQVNDRFSGSIFVPVVQVCNCTNGGTCDYNSLIENYQEPKYQVVGCTCPDGFSGAFCQNPSSPCRGEPCFPSVPCTTPTSKSRFVCGTCPPGTVASGADGEKCFLNDLCLPPYPFPCRENAKCISSFGSFSCLCKPGFTGNANNCSDIDECQTISACPNAKYECINSPGSFTCACRYQSTSDAECGDSSNPPGWNIFNCTLKWLALDVPGNNLSPSSSAKQYEKLQSILSLGFQNKFYSLQLKNSSIGGAFSEYRINVSSDTPHWFVKDYLIRVHNYYQFGTVWVEDVNECDENEHNCSATAMCKNTYGGYKCVCDQNMKLEAYDCVPNDKSQNQTLTSSSSMEQDTMILALVLGFGIPLVILLLLLICCYCSRRKDGQANIAAPPDIMAAENCWAPNVYAEPMFYKVHHIPPPTYVQRLGM</sequence>
<organism evidence="13 14">
    <name type="scientific">Xenopus tropicalis</name>
    <name type="common">Western clawed frog</name>
    <name type="synonym">Silurana tropicalis</name>
    <dbReference type="NCBI Taxonomy" id="8364"/>
    <lineage>
        <taxon>Eukaryota</taxon>
        <taxon>Metazoa</taxon>
        <taxon>Chordata</taxon>
        <taxon>Craniata</taxon>
        <taxon>Vertebrata</taxon>
        <taxon>Euteleostomi</taxon>
        <taxon>Amphibia</taxon>
        <taxon>Batrachia</taxon>
        <taxon>Anura</taxon>
        <taxon>Pipoidea</taxon>
        <taxon>Pipidae</taxon>
        <taxon>Xenopodinae</taxon>
        <taxon>Xenopus</taxon>
        <taxon>Silurana</taxon>
    </lineage>
</organism>
<dbReference type="PROSITE" id="PS00010">
    <property type="entry name" value="ASX_HYDROXYL"/>
    <property type="match status" value="2"/>
</dbReference>
<dbReference type="InterPro" id="IPR000742">
    <property type="entry name" value="EGF"/>
</dbReference>